<dbReference type="CDD" id="cd04852">
    <property type="entry name" value="Peptidases_S8_3"/>
    <property type="match status" value="1"/>
</dbReference>
<dbReference type="SUPFAM" id="SSF52743">
    <property type="entry name" value="Subtilisin-like"/>
    <property type="match status" value="1"/>
</dbReference>
<dbReference type="GO" id="GO:0006508">
    <property type="term" value="P:proteolysis"/>
    <property type="evidence" value="ECO:0007669"/>
    <property type="project" value="UniProtKB-KW"/>
</dbReference>
<keyword evidence="3 8" id="KW-0732">Signal</keyword>
<reference evidence="13" key="1">
    <citation type="submission" date="2020-06" db="EMBL/GenBank/DDBJ databases">
        <title>WGS assembly of Ceratodon purpureus strain R40.</title>
        <authorList>
            <person name="Carey S.B."/>
            <person name="Jenkins J."/>
            <person name="Shu S."/>
            <person name="Lovell J.T."/>
            <person name="Sreedasyam A."/>
            <person name="Maumus F."/>
            <person name="Tiley G.P."/>
            <person name="Fernandez-Pozo N."/>
            <person name="Barry K."/>
            <person name="Chen C."/>
            <person name="Wang M."/>
            <person name="Lipzen A."/>
            <person name="Daum C."/>
            <person name="Saski C.A."/>
            <person name="Payton A.C."/>
            <person name="Mcbreen J.C."/>
            <person name="Conrad R.E."/>
            <person name="Kollar L.M."/>
            <person name="Olsson S."/>
            <person name="Huttunen S."/>
            <person name="Landis J.B."/>
            <person name="Wickett N.J."/>
            <person name="Johnson M.G."/>
            <person name="Rensing S.A."/>
            <person name="Grimwood J."/>
            <person name="Schmutz J."/>
            <person name="Mcdaniel S.F."/>
        </authorList>
    </citation>
    <scope>NUCLEOTIDE SEQUENCE</scope>
    <source>
        <strain evidence="13">R40</strain>
    </source>
</reference>
<dbReference type="PRINTS" id="PR00723">
    <property type="entry name" value="SUBTILISIN"/>
</dbReference>
<dbReference type="Pfam" id="PF00082">
    <property type="entry name" value="Peptidase_S8"/>
    <property type="match status" value="1"/>
</dbReference>
<evidence type="ECO:0000256" key="8">
    <source>
        <dbReference type="SAM" id="SignalP"/>
    </source>
</evidence>
<gene>
    <name evidence="13" type="ORF">KC19_10G110000</name>
</gene>
<evidence type="ECO:0000256" key="2">
    <source>
        <dbReference type="ARBA" id="ARBA00022670"/>
    </source>
</evidence>
<evidence type="ECO:0000313" key="13">
    <source>
        <dbReference type="EMBL" id="KAG0559501.1"/>
    </source>
</evidence>
<dbReference type="InterPro" id="IPR015500">
    <property type="entry name" value="Peptidase_S8_subtilisin-rel"/>
</dbReference>
<feature type="domain" description="Subtilisin-like protease fibronectin type-III" evidence="12">
    <location>
        <begin position="680"/>
        <end position="789"/>
    </location>
</feature>
<evidence type="ECO:0000259" key="11">
    <source>
        <dbReference type="Pfam" id="PF05922"/>
    </source>
</evidence>
<evidence type="ECO:0000256" key="3">
    <source>
        <dbReference type="ARBA" id="ARBA00022729"/>
    </source>
</evidence>
<comment type="caution">
    <text evidence="13">The sequence shown here is derived from an EMBL/GenBank/DDBJ whole genome shotgun (WGS) entry which is preliminary data.</text>
</comment>
<dbReference type="InterPro" id="IPR041469">
    <property type="entry name" value="Subtilisin-like_FN3"/>
</dbReference>
<dbReference type="Gene3D" id="3.40.50.200">
    <property type="entry name" value="Peptidase S8/S53 domain"/>
    <property type="match status" value="1"/>
</dbReference>
<evidence type="ECO:0000259" key="10">
    <source>
        <dbReference type="Pfam" id="PF02225"/>
    </source>
</evidence>
<evidence type="ECO:0000259" key="12">
    <source>
        <dbReference type="Pfam" id="PF17766"/>
    </source>
</evidence>
<dbReference type="GO" id="GO:0004252">
    <property type="term" value="F:serine-type endopeptidase activity"/>
    <property type="evidence" value="ECO:0007669"/>
    <property type="project" value="UniProtKB-UniRule"/>
</dbReference>
<keyword evidence="5 7" id="KW-0720">Serine protease</keyword>
<feature type="active site" description="Charge relay system" evidence="6 7">
    <location>
        <position position="157"/>
    </location>
</feature>
<dbReference type="CDD" id="cd02120">
    <property type="entry name" value="PA_subtilisin_like"/>
    <property type="match status" value="1"/>
</dbReference>
<evidence type="ECO:0008006" key="15">
    <source>
        <dbReference type="Google" id="ProtNLM"/>
    </source>
</evidence>
<evidence type="ECO:0000259" key="9">
    <source>
        <dbReference type="Pfam" id="PF00082"/>
    </source>
</evidence>
<feature type="signal peptide" evidence="8">
    <location>
        <begin position="1"/>
        <end position="23"/>
    </location>
</feature>
<keyword evidence="14" id="KW-1185">Reference proteome</keyword>
<dbReference type="AlphaFoldDB" id="A0A8T0GJ56"/>
<evidence type="ECO:0000256" key="4">
    <source>
        <dbReference type="ARBA" id="ARBA00022801"/>
    </source>
</evidence>
<dbReference type="InterPro" id="IPR010259">
    <property type="entry name" value="S8pro/Inhibitor_I9"/>
</dbReference>
<dbReference type="InterPro" id="IPR045051">
    <property type="entry name" value="SBT"/>
</dbReference>
<keyword evidence="2 7" id="KW-0645">Protease</keyword>
<dbReference type="PROSITE" id="PS00138">
    <property type="entry name" value="SUBTILASE_SER"/>
    <property type="match status" value="1"/>
</dbReference>
<dbReference type="InterPro" id="IPR003137">
    <property type="entry name" value="PA_domain"/>
</dbReference>
<evidence type="ECO:0000256" key="7">
    <source>
        <dbReference type="PROSITE-ProRule" id="PRU01240"/>
    </source>
</evidence>
<feature type="domain" description="Peptidase S8/S53" evidence="9">
    <location>
        <begin position="148"/>
        <end position="611"/>
    </location>
</feature>
<feature type="chain" id="PRO_5035725135" description="Subtilisin-like protease" evidence="8">
    <location>
        <begin position="24"/>
        <end position="793"/>
    </location>
</feature>
<dbReference type="InterPro" id="IPR037045">
    <property type="entry name" value="S8pro/Inhibitor_I9_sf"/>
</dbReference>
<dbReference type="PROSITE" id="PS51892">
    <property type="entry name" value="SUBTILASE"/>
    <property type="match status" value="1"/>
</dbReference>
<dbReference type="InterPro" id="IPR034197">
    <property type="entry name" value="Peptidases_S8_3"/>
</dbReference>
<feature type="domain" description="Inhibitor I9" evidence="11">
    <location>
        <begin position="49"/>
        <end position="124"/>
    </location>
</feature>
<sequence length="793" mass="83092">MEKIAGVVVLFGLWVLITGQGAATPVHVNLNDRKLSTPTTDQDHGQTRTYIAHMTHSLTHGNFEMALSKYSQLLQTVKQASAHPLHVYHSACHGFSAHLTSQEAEALRQVDGVLGVFPDKEISLQTTRTPEFLGLSTLKGLWPDGHFGDDVIVGMIDSGVWPESNSFSDVGLGPIPARWKGTCETGPGFNTSHCNRKLIGARYFYAAYEKKYNISLNSTREFMSARDAQGHGTHTASTAAGSPVSSANLFGSANGTARGMAPKARIAVYKVCWLDGNCAESDILAAIDQAVADGVDIISLSLGDPVVPYTQDNLAIGAFGAVKKGIFVSCAGGNNGSFGLGTVTNIAPWVMTAAASTVDRTFPANVELGDGQILSGLSLYQLGGGQAAQLIAGVNASTAGNDTASAKCLAGSLNPALVKGKIVVCERGENLPVEKGAEVQAVGGAGMILTNTALEGESIRADAHYLPSSHVGARAGSTILTYMNANPSPVGKFQFVGSQLGVKPAPMVASFSSRGPNSLTPQVLKPDIAAPGVNILAAWTGAVGPSNVNPPDTRKVDFNIISGTSMACPHITGLAALLKAAHPDWSPSAIKSAMMTTATLLDNTGGAITDQATNAEANPFLYGSGHVQPERALDPGLVYDMGPQDYVNFLCASNVTAQEILLFTHNETATCPESPVRIEDMNYPSFSAVFEEAPSLLPISMNMTRTVTNVGNANATYTAQVVAPSGIQITVQPDVLSFLAMNETKNFTLQVTTVNTPDSSLEGISVTQFAFLVWSDGPGTHLVQSPIAISVYK</sequence>
<dbReference type="Gene3D" id="3.50.30.30">
    <property type="match status" value="1"/>
</dbReference>
<dbReference type="InterPro" id="IPR023828">
    <property type="entry name" value="Peptidase_S8_Ser-AS"/>
</dbReference>
<dbReference type="InterPro" id="IPR000209">
    <property type="entry name" value="Peptidase_S8/S53_dom"/>
</dbReference>
<keyword evidence="4 7" id="KW-0378">Hydrolase</keyword>
<dbReference type="PANTHER" id="PTHR10795">
    <property type="entry name" value="PROPROTEIN CONVERTASE SUBTILISIN/KEXIN"/>
    <property type="match status" value="1"/>
</dbReference>
<dbReference type="Gene3D" id="2.60.40.2310">
    <property type="match status" value="1"/>
</dbReference>
<feature type="domain" description="PA" evidence="10">
    <location>
        <begin position="405"/>
        <end position="478"/>
    </location>
</feature>
<evidence type="ECO:0000256" key="6">
    <source>
        <dbReference type="PIRSR" id="PIRSR615500-1"/>
    </source>
</evidence>
<dbReference type="Proteomes" id="UP000822688">
    <property type="component" value="Chromosome 10"/>
</dbReference>
<organism evidence="13 14">
    <name type="scientific">Ceratodon purpureus</name>
    <name type="common">Fire moss</name>
    <name type="synonym">Dicranum purpureum</name>
    <dbReference type="NCBI Taxonomy" id="3225"/>
    <lineage>
        <taxon>Eukaryota</taxon>
        <taxon>Viridiplantae</taxon>
        <taxon>Streptophyta</taxon>
        <taxon>Embryophyta</taxon>
        <taxon>Bryophyta</taxon>
        <taxon>Bryophytina</taxon>
        <taxon>Bryopsida</taxon>
        <taxon>Dicranidae</taxon>
        <taxon>Pseudoditrichales</taxon>
        <taxon>Ditrichaceae</taxon>
        <taxon>Ceratodon</taxon>
    </lineage>
</organism>
<dbReference type="Pfam" id="PF05922">
    <property type="entry name" value="Inhibitor_I9"/>
    <property type="match status" value="1"/>
</dbReference>
<dbReference type="FunFam" id="3.40.50.200:FF:000006">
    <property type="entry name" value="Subtilisin-like protease SBT1.5"/>
    <property type="match status" value="1"/>
</dbReference>
<comment type="similarity">
    <text evidence="1 7">Belongs to the peptidase S8 family.</text>
</comment>
<protein>
    <recommendedName>
        <fullName evidence="15">Subtilisin-like protease</fullName>
    </recommendedName>
</protein>
<dbReference type="Gene3D" id="3.30.70.80">
    <property type="entry name" value="Peptidase S8 propeptide/proteinase inhibitor I9"/>
    <property type="match status" value="1"/>
</dbReference>
<evidence type="ECO:0000256" key="5">
    <source>
        <dbReference type="ARBA" id="ARBA00022825"/>
    </source>
</evidence>
<dbReference type="Pfam" id="PF02225">
    <property type="entry name" value="PA"/>
    <property type="match status" value="1"/>
</dbReference>
<proteinExistence type="inferred from homology"/>
<accession>A0A8T0GJ56</accession>
<name>A0A8T0GJ56_CERPU</name>
<dbReference type="Pfam" id="PF17766">
    <property type="entry name" value="fn3_6"/>
    <property type="match status" value="1"/>
</dbReference>
<dbReference type="InterPro" id="IPR036852">
    <property type="entry name" value="Peptidase_S8/S53_dom_sf"/>
</dbReference>
<dbReference type="EMBL" id="CM026431">
    <property type="protein sequence ID" value="KAG0559501.1"/>
    <property type="molecule type" value="Genomic_DNA"/>
</dbReference>
<dbReference type="FunFam" id="3.50.30.30:FF:000005">
    <property type="entry name" value="subtilisin-like protease SBT1.5"/>
    <property type="match status" value="1"/>
</dbReference>
<feature type="active site" description="Charge relay system" evidence="6 7">
    <location>
        <position position="231"/>
    </location>
</feature>
<evidence type="ECO:0000256" key="1">
    <source>
        <dbReference type="ARBA" id="ARBA00011073"/>
    </source>
</evidence>
<evidence type="ECO:0000313" key="14">
    <source>
        <dbReference type="Proteomes" id="UP000822688"/>
    </source>
</evidence>
<feature type="active site" description="Charge relay system" evidence="6 7">
    <location>
        <position position="565"/>
    </location>
</feature>